<dbReference type="Pfam" id="PF00535">
    <property type="entry name" value="Glycos_transf_2"/>
    <property type="match status" value="1"/>
</dbReference>
<dbReference type="InterPro" id="IPR029044">
    <property type="entry name" value="Nucleotide-diphossugar_trans"/>
</dbReference>
<accession>A0ABW1T2P4</accession>
<evidence type="ECO:0000313" key="2">
    <source>
        <dbReference type="EMBL" id="MFC6238982.1"/>
    </source>
</evidence>
<protein>
    <submittedName>
        <fullName evidence="2">Glycosyltransferase family 2 protein</fullName>
        <ecNumber evidence="2">2.4.-.-</ecNumber>
    </submittedName>
</protein>
<keyword evidence="3" id="KW-1185">Reference proteome</keyword>
<dbReference type="Gene3D" id="3.90.550.10">
    <property type="entry name" value="Spore Coat Polysaccharide Biosynthesis Protein SpsA, Chain A"/>
    <property type="match status" value="1"/>
</dbReference>
<dbReference type="SUPFAM" id="SSF53448">
    <property type="entry name" value="Nucleotide-diphospho-sugar transferases"/>
    <property type="match status" value="1"/>
</dbReference>
<name>A0ABW1T2P4_9ACTN</name>
<dbReference type="InterPro" id="IPR050834">
    <property type="entry name" value="Glycosyltransf_2"/>
</dbReference>
<dbReference type="EMBL" id="JBHSTI010000008">
    <property type="protein sequence ID" value="MFC6238982.1"/>
    <property type="molecule type" value="Genomic_DNA"/>
</dbReference>
<dbReference type="PANTHER" id="PTHR43685:SF3">
    <property type="entry name" value="SLR2126 PROTEIN"/>
    <property type="match status" value="1"/>
</dbReference>
<dbReference type="InterPro" id="IPR001173">
    <property type="entry name" value="Glyco_trans_2-like"/>
</dbReference>
<dbReference type="Proteomes" id="UP001596138">
    <property type="component" value="Unassembled WGS sequence"/>
</dbReference>
<comment type="caution">
    <text evidence="2">The sequence shown here is derived from an EMBL/GenBank/DDBJ whole genome shotgun (WGS) entry which is preliminary data.</text>
</comment>
<dbReference type="GO" id="GO:0016757">
    <property type="term" value="F:glycosyltransferase activity"/>
    <property type="evidence" value="ECO:0007669"/>
    <property type="project" value="UniProtKB-KW"/>
</dbReference>
<organism evidence="2 3">
    <name type="scientific">Longivirga aurantiaca</name>
    <dbReference type="NCBI Taxonomy" id="1837743"/>
    <lineage>
        <taxon>Bacteria</taxon>
        <taxon>Bacillati</taxon>
        <taxon>Actinomycetota</taxon>
        <taxon>Actinomycetes</taxon>
        <taxon>Sporichthyales</taxon>
        <taxon>Sporichthyaceae</taxon>
        <taxon>Longivirga</taxon>
    </lineage>
</organism>
<feature type="domain" description="Glycosyltransferase 2-like" evidence="1">
    <location>
        <begin position="2"/>
        <end position="105"/>
    </location>
</feature>
<dbReference type="PANTHER" id="PTHR43685">
    <property type="entry name" value="GLYCOSYLTRANSFERASE"/>
    <property type="match status" value="1"/>
</dbReference>
<dbReference type="CDD" id="cd00761">
    <property type="entry name" value="Glyco_tranf_GTA_type"/>
    <property type="match status" value="1"/>
</dbReference>
<keyword evidence="2" id="KW-0328">Glycosyltransferase</keyword>
<dbReference type="EC" id="2.4.-.-" evidence="2"/>
<reference evidence="3" key="1">
    <citation type="journal article" date="2019" name="Int. J. Syst. Evol. Microbiol.">
        <title>The Global Catalogue of Microorganisms (GCM) 10K type strain sequencing project: providing services to taxonomists for standard genome sequencing and annotation.</title>
        <authorList>
            <consortium name="The Broad Institute Genomics Platform"/>
            <consortium name="The Broad Institute Genome Sequencing Center for Infectious Disease"/>
            <person name="Wu L."/>
            <person name="Ma J."/>
        </authorList>
    </citation>
    <scope>NUCLEOTIDE SEQUENCE [LARGE SCALE GENOMIC DNA]</scope>
    <source>
        <strain evidence="3">CGMCC 4.7317</strain>
    </source>
</reference>
<gene>
    <name evidence="2" type="ORF">ACFQGU_13930</name>
</gene>
<evidence type="ECO:0000313" key="3">
    <source>
        <dbReference type="Proteomes" id="UP001596138"/>
    </source>
</evidence>
<proteinExistence type="predicted"/>
<keyword evidence="2" id="KW-0808">Transferase</keyword>
<sequence length="315" mass="34129">MVIPTRNRRARISALLDRLLADPGDHEIVVVDDGSADGTPEMLAEYARRTGRVVPVVGPSAGSSGARRAGVERASGEILVLLDDDVMPEPGLVAAHAAHHVGTDDLLVLGYMPTTVPDPLPRGAFATLLYAQEYEKSCLGYASDPDLVLTALWMGNVSMSRRRFLEAFESGRMPRFTFRHEDRIFGLVLRDLGVGGIFDRSIVARHVHSRPLEAFLRDCYENGRGREAIHRLYPEVLPQSSEDAYLDGLPGPARSLVATTRREPVRRAVVGALKGGIVAAGAVGSRAGEIQLARIVRKVEQLHGARDLDAAGFEA</sequence>
<evidence type="ECO:0000259" key="1">
    <source>
        <dbReference type="Pfam" id="PF00535"/>
    </source>
</evidence>